<dbReference type="PANTHER" id="PTHR19920:SF0">
    <property type="entry name" value="CYTOSOLIC IRON-SULFUR PROTEIN ASSEMBLY PROTEIN CIAO1-RELATED"/>
    <property type="match status" value="1"/>
</dbReference>
<reference evidence="3" key="1">
    <citation type="submission" date="2021-01" db="EMBL/GenBank/DDBJ databases">
        <authorList>
            <consortium name="Genoscope - CEA"/>
            <person name="William W."/>
        </authorList>
    </citation>
    <scope>NUCLEOTIDE SEQUENCE</scope>
</reference>
<dbReference type="GO" id="GO:0016226">
    <property type="term" value="P:iron-sulfur cluster assembly"/>
    <property type="evidence" value="ECO:0007669"/>
    <property type="project" value="TreeGrafter"/>
</dbReference>
<evidence type="ECO:0008006" key="5">
    <source>
        <dbReference type="Google" id="ProtNLM"/>
    </source>
</evidence>
<accession>A0A8S1PRN3</accession>
<evidence type="ECO:0000313" key="3">
    <source>
        <dbReference type="EMBL" id="CAD8105299.1"/>
    </source>
</evidence>
<dbReference type="EMBL" id="CAJJDM010000130">
    <property type="protein sequence ID" value="CAD8105299.1"/>
    <property type="molecule type" value="Genomic_DNA"/>
</dbReference>
<dbReference type="Pfam" id="PF00400">
    <property type="entry name" value="WD40"/>
    <property type="match status" value="3"/>
</dbReference>
<feature type="coiled-coil region" evidence="2">
    <location>
        <begin position="88"/>
        <end position="115"/>
    </location>
</feature>
<gene>
    <name evidence="3" type="ORF">PPRIM_AZ9-3.1.T1270002</name>
</gene>
<dbReference type="InterPro" id="IPR019775">
    <property type="entry name" value="WD40_repeat_CS"/>
</dbReference>
<dbReference type="Proteomes" id="UP000688137">
    <property type="component" value="Unassembled WGS sequence"/>
</dbReference>
<feature type="repeat" description="WD" evidence="1">
    <location>
        <begin position="206"/>
        <end position="238"/>
    </location>
</feature>
<evidence type="ECO:0000256" key="1">
    <source>
        <dbReference type="PROSITE-ProRule" id="PRU00221"/>
    </source>
</evidence>
<keyword evidence="1" id="KW-0853">WD repeat</keyword>
<dbReference type="PROSITE" id="PS00678">
    <property type="entry name" value="WD_REPEATS_1"/>
    <property type="match status" value="1"/>
</dbReference>
<comment type="caution">
    <text evidence="3">The sequence shown here is derived from an EMBL/GenBank/DDBJ whole genome shotgun (WGS) entry which is preliminary data.</text>
</comment>
<protein>
    <recommendedName>
        <fullName evidence="5">WD40-repeat-containing domain</fullName>
    </recommendedName>
</protein>
<dbReference type="PROSITE" id="PS50294">
    <property type="entry name" value="WD_REPEATS_REGION"/>
    <property type="match status" value="2"/>
</dbReference>
<evidence type="ECO:0000256" key="2">
    <source>
        <dbReference type="SAM" id="Coils"/>
    </source>
</evidence>
<keyword evidence="2" id="KW-0175">Coiled coil</keyword>
<dbReference type="GO" id="GO:0097361">
    <property type="term" value="C:cytosolic [4Fe-4S] assembly targeting complex"/>
    <property type="evidence" value="ECO:0007669"/>
    <property type="project" value="TreeGrafter"/>
</dbReference>
<dbReference type="InterPro" id="IPR001680">
    <property type="entry name" value="WD40_rpt"/>
</dbReference>
<sequence length="474" mass="55979">MQSIQSQTQPIIQQTIAKIEEHFFQLDHNVQSAFTKIDESLDSILLIPFKFEIPQLQFQFKIPQYVQLFKSDFKFPQQIIESISPLINQTIQNNIKKKQKKLNQSEDSKINKNEEEYINKQKNVVEEAIDSSQLKIMQYEKLLIEGNQENQNKQVEIKLIDDSNQQIGYCQAIVFDNTGQIMISCDNENIKIWNFEQGRLKLINTYYEHKKAVTCLVYSKLRNNFVSGSNDNTIICWQQMDQKDWKCSQPFQQHNHYVHCLMLNQQEDQLISGGHDKQIKVWNVDFIKNELKFQFSLDNHSNSIDSFSFNSSETVLVSCGYSHFIIWEKGVQGKWEFKYKKDVSEDGLKIHFINDQQFLWVTLGQNVDDIFVFEIQNGVFQQNINKTIKLTKNDECEDDLHFPIIHNKAQNIILVRHKHHIYLISEQNDGTFKTMASLNCENHEIYGTMTNNGQYLVFWDNKYEKYQSYEIINK</sequence>
<dbReference type="PANTHER" id="PTHR19920">
    <property type="entry name" value="WD40 PROTEIN CIAO1"/>
    <property type="match status" value="1"/>
</dbReference>
<evidence type="ECO:0000313" key="4">
    <source>
        <dbReference type="Proteomes" id="UP000688137"/>
    </source>
</evidence>
<proteinExistence type="predicted"/>
<keyword evidence="4" id="KW-1185">Reference proteome</keyword>
<name>A0A8S1PRN3_PARPR</name>
<feature type="repeat" description="WD" evidence="1">
    <location>
        <begin position="251"/>
        <end position="285"/>
    </location>
</feature>
<dbReference type="PROSITE" id="PS50082">
    <property type="entry name" value="WD_REPEATS_2"/>
    <property type="match status" value="2"/>
</dbReference>
<dbReference type="AlphaFoldDB" id="A0A8S1PRN3"/>
<dbReference type="SMART" id="SM00320">
    <property type="entry name" value="WD40"/>
    <property type="match status" value="4"/>
</dbReference>
<organism evidence="3 4">
    <name type="scientific">Paramecium primaurelia</name>
    <dbReference type="NCBI Taxonomy" id="5886"/>
    <lineage>
        <taxon>Eukaryota</taxon>
        <taxon>Sar</taxon>
        <taxon>Alveolata</taxon>
        <taxon>Ciliophora</taxon>
        <taxon>Intramacronucleata</taxon>
        <taxon>Oligohymenophorea</taxon>
        <taxon>Peniculida</taxon>
        <taxon>Parameciidae</taxon>
        <taxon>Paramecium</taxon>
    </lineage>
</organism>